<evidence type="ECO:0000259" key="1">
    <source>
        <dbReference type="Pfam" id="PF01370"/>
    </source>
</evidence>
<name>A0A3B0Y235_9ZZZZ</name>
<dbReference type="GO" id="GO:0003978">
    <property type="term" value="F:UDP-glucose 4-epimerase activity"/>
    <property type="evidence" value="ECO:0007669"/>
    <property type="project" value="UniProtKB-EC"/>
</dbReference>
<dbReference type="AlphaFoldDB" id="A0A3B0Y235"/>
<dbReference type="Gene3D" id="3.40.50.720">
    <property type="entry name" value="NAD(P)-binding Rossmann-like Domain"/>
    <property type="match status" value="1"/>
</dbReference>
<dbReference type="SUPFAM" id="SSF51735">
    <property type="entry name" value="NAD(P)-binding Rossmann-fold domains"/>
    <property type="match status" value="1"/>
</dbReference>
<dbReference type="InterPro" id="IPR001509">
    <property type="entry name" value="Epimerase_deHydtase"/>
</dbReference>
<gene>
    <name evidence="2" type="ORF">MNBD_GAMMA12-2427</name>
</gene>
<reference evidence="2" key="1">
    <citation type="submission" date="2018-06" db="EMBL/GenBank/DDBJ databases">
        <authorList>
            <person name="Zhirakovskaya E."/>
        </authorList>
    </citation>
    <scope>NUCLEOTIDE SEQUENCE</scope>
</reference>
<keyword evidence="2" id="KW-0413">Isomerase</keyword>
<organism evidence="2">
    <name type="scientific">hydrothermal vent metagenome</name>
    <dbReference type="NCBI Taxonomy" id="652676"/>
    <lineage>
        <taxon>unclassified sequences</taxon>
        <taxon>metagenomes</taxon>
        <taxon>ecological metagenomes</taxon>
    </lineage>
</organism>
<dbReference type="EMBL" id="UOFL01000004">
    <property type="protein sequence ID" value="VAW70950.1"/>
    <property type="molecule type" value="Genomic_DNA"/>
</dbReference>
<dbReference type="InterPro" id="IPR050177">
    <property type="entry name" value="Lipid_A_modif_metabolic_enz"/>
</dbReference>
<feature type="domain" description="NAD-dependent epimerase/dehydratase" evidence="1">
    <location>
        <begin position="4"/>
        <end position="249"/>
    </location>
</feature>
<sequence>MKSILITGGAGFIGSHLTNRLLDEGCHVHLVDNFSRAVKDDEYKAILERDNIEFSCLDLLDETSIDSLGTDFDVIFHLAAIIGVTHVMEQPYKVLYDNIRMLGNMIELSRKQKNLSRFLFASTSEVYAGTLKYFDLAIPTPESTPLAITDLTHPRTSYMLSKIYGEALCHQSGLPFTIFRPHNVYGPRMGMAHVIPEQLRKAYNAQDGGSVDVFSVGHTRCFCYIDDAVEMLLRIIERTECEGKTLNLGTEKPEVTMRELATACFIEVGKNLSINVKPASPGSPARRGPDMRYTTELTDYESSISLQEGIGRTYQWYKSNVFEKNGLTAK</sequence>
<dbReference type="PANTHER" id="PTHR43245:SF13">
    <property type="entry name" value="UDP-D-APIOSE_UDP-D-XYLOSE SYNTHASE 2"/>
    <property type="match status" value="1"/>
</dbReference>
<accession>A0A3B0Y235</accession>
<dbReference type="Pfam" id="PF01370">
    <property type="entry name" value="Epimerase"/>
    <property type="match status" value="1"/>
</dbReference>
<proteinExistence type="predicted"/>
<protein>
    <submittedName>
        <fullName evidence="2">UDP-glucose 4-epimerase</fullName>
        <ecNumber evidence="2">5.1.3.2</ecNumber>
    </submittedName>
</protein>
<dbReference type="EC" id="5.1.3.2" evidence="2"/>
<evidence type="ECO:0000313" key="2">
    <source>
        <dbReference type="EMBL" id="VAW70950.1"/>
    </source>
</evidence>
<dbReference type="InterPro" id="IPR036291">
    <property type="entry name" value="NAD(P)-bd_dom_sf"/>
</dbReference>
<dbReference type="PANTHER" id="PTHR43245">
    <property type="entry name" value="BIFUNCTIONAL POLYMYXIN RESISTANCE PROTEIN ARNA"/>
    <property type="match status" value="1"/>
</dbReference>